<sequence>MSKLKLSVAVGNYDRMRPLVDGDVQIDGVDPVFMLHDPEEIFFRAFRHADFDITELSMSSYTVKTADNNSPYIGVPVFPSRAFRHTSVYIRTDRGIKSPEDLRGKRVGVPEYQLTANVWVRLFLEEEYGVKPNEIEWVRGGYEDPGRVEKVNLNLTDGVEVNNIPEGKTLSGMLAAGEIDAVIGPRAPSCFAAGHPNVGYLFEDPMAEAKAWYEKTKLFPIMHLLGIRKTLVEEHPWLPFSVYKAFEKSKTIALERLSDTSATKVTLPFVEDQLRAAKLMMGDDFWSYGFDQNKHTLERFLAQHHAEGLSKRLVTPEELFHASSMEGFKI</sequence>
<proteinExistence type="predicted"/>
<name>A0A1M5MZC8_9GAMM</name>
<feature type="domain" description="SsuA/THI5-like" evidence="1">
    <location>
        <begin position="86"/>
        <end position="142"/>
    </location>
</feature>
<dbReference type="SUPFAM" id="SSF53850">
    <property type="entry name" value="Periplasmic binding protein-like II"/>
    <property type="match status" value="1"/>
</dbReference>
<evidence type="ECO:0000313" key="2">
    <source>
        <dbReference type="EMBL" id="SHG82638.1"/>
    </source>
</evidence>
<dbReference type="Proteomes" id="UP000184517">
    <property type="component" value="Unassembled WGS sequence"/>
</dbReference>
<dbReference type="RefSeq" id="WP_072842373.1">
    <property type="nucleotide sequence ID" value="NZ_FQVF01000032.1"/>
</dbReference>
<dbReference type="Gene3D" id="3.40.190.10">
    <property type="entry name" value="Periplasmic binding protein-like II"/>
    <property type="match status" value="1"/>
</dbReference>
<accession>A0A1M5MZC8</accession>
<evidence type="ECO:0000313" key="3">
    <source>
        <dbReference type="Proteomes" id="UP000184517"/>
    </source>
</evidence>
<dbReference type="AlphaFoldDB" id="A0A1M5MZC8"/>
<dbReference type="Pfam" id="PF09084">
    <property type="entry name" value="NMT1"/>
    <property type="match status" value="1"/>
</dbReference>
<dbReference type="EMBL" id="FQVF01000032">
    <property type="protein sequence ID" value="SHG82638.1"/>
    <property type="molecule type" value="Genomic_DNA"/>
</dbReference>
<keyword evidence="3" id="KW-1185">Reference proteome</keyword>
<dbReference type="InterPro" id="IPR015168">
    <property type="entry name" value="SsuA/THI5"/>
</dbReference>
<gene>
    <name evidence="2" type="ORF">SAMN02745753_04559</name>
</gene>
<organism evidence="2 3">
    <name type="scientific">Marinomonas polaris DSM 16579</name>
    <dbReference type="NCBI Taxonomy" id="1122206"/>
    <lineage>
        <taxon>Bacteria</taxon>
        <taxon>Pseudomonadati</taxon>
        <taxon>Pseudomonadota</taxon>
        <taxon>Gammaproteobacteria</taxon>
        <taxon>Oceanospirillales</taxon>
        <taxon>Oceanospirillaceae</taxon>
        <taxon>Marinomonas</taxon>
    </lineage>
</organism>
<dbReference type="OrthoDB" id="286202at2"/>
<evidence type="ECO:0000259" key="1">
    <source>
        <dbReference type="Pfam" id="PF09084"/>
    </source>
</evidence>
<dbReference type="STRING" id="1122206.SAMN02745753_04559"/>
<protein>
    <submittedName>
        <fullName evidence="2">4,5-dihydroxyphthalate decarboxylase</fullName>
    </submittedName>
</protein>
<reference evidence="3" key="1">
    <citation type="submission" date="2016-11" db="EMBL/GenBank/DDBJ databases">
        <authorList>
            <person name="Varghese N."/>
            <person name="Submissions S."/>
        </authorList>
    </citation>
    <scope>NUCLEOTIDE SEQUENCE [LARGE SCALE GENOMIC DNA]</scope>
    <source>
        <strain evidence="3">DSM 16579</strain>
    </source>
</reference>